<reference evidence="2" key="1">
    <citation type="submission" date="2014-12" db="EMBL/GenBank/DDBJ databases">
        <title>Insight into the proteome of Arion vulgaris.</title>
        <authorList>
            <person name="Aradska J."/>
            <person name="Bulat T."/>
            <person name="Smidak R."/>
            <person name="Sarate P."/>
            <person name="Gangsoo J."/>
            <person name="Sialana F."/>
            <person name="Bilban M."/>
            <person name="Lubec G."/>
        </authorList>
    </citation>
    <scope>NUCLEOTIDE SEQUENCE</scope>
    <source>
        <tissue evidence="2">Skin</tissue>
    </source>
</reference>
<gene>
    <name evidence="2" type="primary">ORF138780</name>
</gene>
<accession>A0A0B7AS77</accession>
<evidence type="ECO:0000256" key="1">
    <source>
        <dbReference type="SAM" id="SignalP"/>
    </source>
</evidence>
<feature type="non-terminal residue" evidence="2">
    <location>
        <position position="198"/>
    </location>
</feature>
<dbReference type="EMBL" id="HACG01036873">
    <property type="protein sequence ID" value="CEK83738.1"/>
    <property type="molecule type" value="Transcribed_RNA"/>
</dbReference>
<protein>
    <submittedName>
        <fullName evidence="2">Uncharacterized protein</fullName>
    </submittedName>
</protein>
<name>A0A0B7AS77_9EUPU</name>
<keyword evidence="1" id="KW-0732">Signal</keyword>
<sequence>MQQLQLLLLLVLLLGYSHADTDCSPDTIFRDQQKCYTHNGINIDFKVPRFSATDNVDAIKKNIMDQIVTQEADLLCQNPEKSKIAIECATRRGLQCVQEEMKSYLPQPDKMSKVIDIMCDEKNKVKFGCVSRQTSKLLDCATEKTKKEFSNSKKPQTQHDVENMVKSIMCKAFEISAECTNIALRPCGCSTVRTYEII</sequence>
<dbReference type="AlphaFoldDB" id="A0A0B7AS77"/>
<organism evidence="2">
    <name type="scientific">Arion vulgaris</name>
    <dbReference type="NCBI Taxonomy" id="1028688"/>
    <lineage>
        <taxon>Eukaryota</taxon>
        <taxon>Metazoa</taxon>
        <taxon>Spiralia</taxon>
        <taxon>Lophotrochozoa</taxon>
        <taxon>Mollusca</taxon>
        <taxon>Gastropoda</taxon>
        <taxon>Heterobranchia</taxon>
        <taxon>Euthyneura</taxon>
        <taxon>Panpulmonata</taxon>
        <taxon>Eupulmonata</taxon>
        <taxon>Stylommatophora</taxon>
        <taxon>Helicina</taxon>
        <taxon>Arionoidea</taxon>
        <taxon>Arionidae</taxon>
        <taxon>Arion</taxon>
    </lineage>
</organism>
<feature type="signal peptide" evidence="1">
    <location>
        <begin position="1"/>
        <end position="19"/>
    </location>
</feature>
<evidence type="ECO:0000313" key="2">
    <source>
        <dbReference type="EMBL" id="CEK83738.1"/>
    </source>
</evidence>
<feature type="chain" id="PRO_5002111802" evidence="1">
    <location>
        <begin position="20"/>
        <end position="198"/>
    </location>
</feature>
<proteinExistence type="predicted"/>